<protein>
    <submittedName>
        <fullName evidence="1">Uncharacterized protein</fullName>
    </submittedName>
</protein>
<keyword evidence="2" id="KW-1185">Reference proteome</keyword>
<gene>
    <name evidence="1" type="ORF">MANES_07G030300v8</name>
</gene>
<dbReference type="OrthoDB" id="1433808at2759"/>
<reference evidence="2" key="1">
    <citation type="journal article" date="2016" name="Nat. Biotechnol.">
        <title>Sequencing wild and cultivated cassava and related species reveals extensive interspecific hybridization and genetic diversity.</title>
        <authorList>
            <person name="Bredeson J.V."/>
            <person name="Lyons J.B."/>
            <person name="Prochnik S.E."/>
            <person name="Wu G.A."/>
            <person name="Ha C.M."/>
            <person name="Edsinger-Gonzales E."/>
            <person name="Grimwood J."/>
            <person name="Schmutz J."/>
            <person name="Rabbi I.Y."/>
            <person name="Egesi C."/>
            <person name="Nauluvula P."/>
            <person name="Lebot V."/>
            <person name="Ndunguru J."/>
            <person name="Mkamilo G."/>
            <person name="Bart R.S."/>
            <person name="Setter T.L."/>
            <person name="Gleadow R.M."/>
            <person name="Kulakow P."/>
            <person name="Ferguson M.E."/>
            <person name="Rounsley S."/>
            <person name="Rokhsar D.S."/>
        </authorList>
    </citation>
    <scope>NUCLEOTIDE SEQUENCE [LARGE SCALE GENOMIC DNA]</scope>
    <source>
        <strain evidence="2">cv. AM560-2</strain>
    </source>
</reference>
<dbReference type="Proteomes" id="UP000091857">
    <property type="component" value="Chromosome 7"/>
</dbReference>
<evidence type="ECO:0000313" key="2">
    <source>
        <dbReference type="Proteomes" id="UP000091857"/>
    </source>
</evidence>
<dbReference type="OMA" id="CVINFGA"/>
<evidence type="ECO:0000313" key="1">
    <source>
        <dbReference type="EMBL" id="OAY45091.1"/>
    </source>
</evidence>
<dbReference type="AlphaFoldDB" id="A0A2C9VI23"/>
<organism evidence="1 2">
    <name type="scientific">Manihot esculenta</name>
    <name type="common">Cassava</name>
    <name type="synonym">Jatropha manihot</name>
    <dbReference type="NCBI Taxonomy" id="3983"/>
    <lineage>
        <taxon>Eukaryota</taxon>
        <taxon>Viridiplantae</taxon>
        <taxon>Streptophyta</taxon>
        <taxon>Embryophyta</taxon>
        <taxon>Tracheophyta</taxon>
        <taxon>Spermatophyta</taxon>
        <taxon>Magnoliopsida</taxon>
        <taxon>eudicotyledons</taxon>
        <taxon>Gunneridae</taxon>
        <taxon>Pentapetalae</taxon>
        <taxon>rosids</taxon>
        <taxon>fabids</taxon>
        <taxon>Malpighiales</taxon>
        <taxon>Euphorbiaceae</taxon>
        <taxon>Crotonoideae</taxon>
        <taxon>Manihoteae</taxon>
        <taxon>Manihot</taxon>
    </lineage>
</organism>
<proteinExistence type="predicted"/>
<sequence>MKMMKAFKKLWPKKKKKKKHQEHHCVAPSPCYGCCCPYSNPVQPSAPPLPPWVGQEQSQDTITAAELEYQYQQYADANAVYGVPLLQSHKKERPAQFIGYVTSFGANLINCFTPCFGIREVQY</sequence>
<name>A0A2C9VI23_MANES</name>
<comment type="caution">
    <text evidence="1">The sequence shown here is derived from an EMBL/GenBank/DDBJ whole genome shotgun (WGS) entry which is preliminary data.</text>
</comment>
<dbReference type="EMBL" id="CM004393">
    <property type="protein sequence ID" value="OAY45091.1"/>
    <property type="molecule type" value="Genomic_DNA"/>
</dbReference>
<accession>A0A2C9VI23</accession>
<dbReference type="Gramene" id="Manes.07G030300.1.v8.1">
    <property type="protein sequence ID" value="Manes.07G030300.1.v8.1.CDS.1"/>
    <property type="gene ID" value="Manes.07G030300.v8.1"/>
</dbReference>